<dbReference type="InterPro" id="IPR034122">
    <property type="entry name" value="Retropepsin-like_bacterial"/>
</dbReference>
<dbReference type="NCBIfam" id="TIGR02281">
    <property type="entry name" value="clan_AA_DTGA"/>
    <property type="match status" value="1"/>
</dbReference>
<dbReference type="RefSeq" id="WP_407346737.1">
    <property type="nucleotide sequence ID" value="NZ_CP136864.1"/>
</dbReference>
<keyword evidence="1" id="KW-0378">Hydrolase</keyword>
<evidence type="ECO:0000313" key="2">
    <source>
        <dbReference type="Proteomes" id="UP001626537"/>
    </source>
</evidence>
<evidence type="ECO:0000313" key="1">
    <source>
        <dbReference type="EMBL" id="WOJ92155.1"/>
    </source>
</evidence>
<dbReference type="GO" id="GO:0006508">
    <property type="term" value="P:proteolysis"/>
    <property type="evidence" value="ECO:0007669"/>
    <property type="project" value="UniProtKB-KW"/>
</dbReference>
<reference evidence="1 2" key="1">
    <citation type="submission" date="2023-10" db="EMBL/GenBank/DDBJ databases">
        <title>Two novel species belonging to the OM43/NOR5 clade.</title>
        <authorList>
            <person name="Park M."/>
        </authorList>
    </citation>
    <scope>NUCLEOTIDE SEQUENCE [LARGE SCALE GENOMIC DNA]</scope>
    <source>
        <strain evidence="1 2">IMCC43200</strain>
    </source>
</reference>
<dbReference type="GO" id="GO:0008233">
    <property type="term" value="F:peptidase activity"/>
    <property type="evidence" value="ECO:0007669"/>
    <property type="project" value="UniProtKB-KW"/>
</dbReference>
<dbReference type="Proteomes" id="UP001626537">
    <property type="component" value="Chromosome"/>
</dbReference>
<accession>A0ABZ0HZ34</accession>
<dbReference type="SUPFAM" id="SSF50630">
    <property type="entry name" value="Acid proteases"/>
    <property type="match status" value="1"/>
</dbReference>
<protein>
    <submittedName>
        <fullName evidence="1">TIGR02281 family clan AA aspartic protease</fullName>
        <ecNumber evidence="1">3.4.23.-</ecNumber>
    </submittedName>
</protein>
<keyword evidence="1" id="KW-0645">Protease</keyword>
<dbReference type="InterPro" id="IPR021109">
    <property type="entry name" value="Peptidase_aspartic_dom_sf"/>
</dbReference>
<dbReference type="Gene3D" id="2.40.70.10">
    <property type="entry name" value="Acid Proteases"/>
    <property type="match status" value="1"/>
</dbReference>
<dbReference type="EC" id="3.4.23.-" evidence="1"/>
<proteinExistence type="predicted"/>
<dbReference type="CDD" id="cd05483">
    <property type="entry name" value="retropepsin_like_bacteria"/>
    <property type="match status" value="1"/>
</dbReference>
<keyword evidence="2" id="KW-1185">Reference proteome</keyword>
<name>A0ABZ0HZ34_9GAMM</name>
<gene>
    <name evidence="1" type="ORF">R0135_10180</name>
</gene>
<sequence>MDDPRHERRRMGRTMQVFAWLSIMALLTMYFSDALDRQRNPNRSVNTAVTAEGVREVELRRNRMGHYLSTGTINGEEVVFLLDTGATGVAIPAALAERLSLPRGRAIRTNTANGSTRSYLTRLEEVAVGDIRLQNVEASITPGLQMREVLLGMSFLKHIEFTQRGNTLTLRQYPEA</sequence>
<dbReference type="EMBL" id="CP136864">
    <property type="protein sequence ID" value="WOJ92155.1"/>
    <property type="molecule type" value="Genomic_DNA"/>
</dbReference>
<organism evidence="1 2">
    <name type="scientific">Congregibacter variabilis</name>
    <dbReference type="NCBI Taxonomy" id="3081200"/>
    <lineage>
        <taxon>Bacteria</taxon>
        <taxon>Pseudomonadati</taxon>
        <taxon>Pseudomonadota</taxon>
        <taxon>Gammaproteobacteria</taxon>
        <taxon>Cellvibrionales</taxon>
        <taxon>Halieaceae</taxon>
        <taxon>Congregibacter</taxon>
    </lineage>
</organism>
<dbReference type="Pfam" id="PF13975">
    <property type="entry name" value="gag-asp_proteas"/>
    <property type="match status" value="1"/>
</dbReference>
<dbReference type="InterPro" id="IPR011969">
    <property type="entry name" value="Clan_AA_Asp_peptidase_C"/>
</dbReference>